<dbReference type="Proteomes" id="UP001214603">
    <property type="component" value="Chromosome 5"/>
</dbReference>
<dbReference type="PANTHER" id="PTHR12398:SF20">
    <property type="entry name" value="PROTEIN PHOSPHATASE 1 REGULATORY INHIBITOR SUBUNIT 2"/>
    <property type="match status" value="1"/>
</dbReference>
<reference evidence="2" key="1">
    <citation type="submission" date="2023-03" db="EMBL/GenBank/DDBJ databases">
        <title>Mating type loci evolution in Malassezia.</title>
        <authorList>
            <person name="Coelho M.A."/>
        </authorList>
    </citation>
    <scope>NUCLEOTIDE SEQUENCE</scope>
    <source>
        <strain evidence="2">CBS 7876</strain>
    </source>
</reference>
<organism evidence="2 3">
    <name type="scientific">Malassezia obtusa</name>
    <dbReference type="NCBI Taxonomy" id="76774"/>
    <lineage>
        <taxon>Eukaryota</taxon>
        <taxon>Fungi</taxon>
        <taxon>Dikarya</taxon>
        <taxon>Basidiomycota</taxon>
        <taxon>Ustilaginomycotina</taxon>
        <taxon>Malasseziomycetes</taxon>
        <taxon>Malasseziales</taxon>
        <taxon>Malasseziaceae</taxon>
        <taxon>Malassezia</taxon>
    </lineage>
</organism>
<dbReference type="InterPro" id="IPR007062">
    <property type="entry name" value="PPI-2"/>
</dbReference>
<dbReference type="EMBL" id="CP119938">
    <property type="protein sequence ID" value="WFD03752.1"/>
    <property type="molecule type" value="Genomic_DNA"/>
</dbReference>
<evidence type="ECO:0000256" key="1">
    <source>
        <dbReference type="SAM" id="MobiDB-lite"/>
    </source>
</evidence>
<evidence type="ECO:0000313" key="2">
    <source>
        <dbReference type="EMBL" id="WFD03752.1"/>
    </source>
</evidence>
<name>A0AAF0ISP1_9BASI</name>
<dbReference type="Pfam" id="PF04979">
    <property type="entry name" value="IPP-2"/>
    <property type="match status" value="1"/>
</dbReference>
<accession>A0AAF0ISP1</accession>
<dbReference type="PANTHER" id="PTHR12398">
    <property type="entry name" value="PROTEIN PHOSPHATASE INHIBITOR"/>
    <property type="match status" value="1"/>
</dbReference>
<gene>
    <name evidence="2" type="ORF">MOBT1_002446</name>
</gene>
<sequence>MPPKSEPVQSALAPKPRGILKNARPSAEAPAKSNLHWDESNLSLNQEERDNAAARMTIDEPKTPFVHSAAAPPMDEEDFDLDHDEEPPTSLDGEKVAANTQANAATSQTYRAVQEQIARSASMQAPAPVRPGDSDEEDGAKHAER</sequence>
<feature type="region of interest" description="Disordered" evidence="1">
    <location>
        <begin position="115"/>
        <end position="145"/>
    </location>
</feature>
<proteinExistence type="predicted"/>
<feature type="region of interest" description="Disordered" evidence="1">
    <location>
        <begin position="1"/>
        <end position="93"/>
    </location>
</feature>
<protein>
    <submittedName>
        <fullName evidence="2">Uncharacterized protein</fullName>
    </submittedName>
</protein>
<evidence type="ECO:0000313" key="3">
    <source>
        <dbReference type="Proteomes" id="UP001214603"/>
    </source>
</evidence>
<feature type="compositionally biased region" description="Acidic residues" evidence="1">
    <location>
        <begin position="74"/>
        <end position="87"/>
    </location>
</feature>
<dbReference type="Gene3D" id="6.10.250.1050">
    <property type="match status" value="1"/>
</dbReference>
<feature type="compositionally biased region" description="Basic and acidic residues" evidence="1">
    <location>
        <begin position="46"/>
        <end position="62"/>
    </location>
</feature>
<dbReference type="AlphaFoldDB" id="A0AAF0ISP1"/>
<dbReference type="GO" id="GO:0009966">
    <property type="term" value="P:regulation of signal transduction"/>
    <property type="evidence" value="ECO:0007669"/>
    <property type="project" value="InterPro"/>
</dbReference>
<keyword evidence="3" id="KW-1185">Reference proteome</keyword>
<dbReference type="GO" id="GO:0004864">
    <property type="term" value="F:protein phosphatase inhibitor activity"/>
    <property type="evidence" value="ECO:0007669"/>
    <property type="project" value="InterPro"/>
</dbReference>